<dbReference type="InterPro" id="IPR036390">
    <property type="entry name" value="WH_DNA-bd_sf"/>
</dbReference>
<evidence type="ECO:0000256" key="2">
    <source>
        <dbReference type="ARBA" id="ARBA00023125"/>
    </source>
</evidence>
<keyword evidence="2" id="KW-0238">DNA-binding</keyword>
<evidence type="ECO:0000313" key="5">
    <source>
        <dbReference type="EMBL" id="MFC5448530.1"/>
    </source>
</evidence>
<dbReference type="PROSITE" id="PS50949">
    <property type="entry name" value="HTH_GNTR"/>
    <property type="match status" value="1"/>
</dbReference>
<evidence type="ECO:0000259" key="4">
    <source>
        <dbReference type="PROSITE" id="PS50949"/>
    </source>
</evidence>
<dbReference type="Pfam" id="PF00392">
    <property type="entry name" value="GntR"/>
    <property type="match status" value="1"/>
</dbReference>
<evidence type="ECO:0000313" key="6">
    <source>
        <dbReference type="Proteomes" id="UP001596044"/>
    </source>
</evidence>
<dbReference type="Pfam" id="PF07702">
    <property type="entry name" value="UTRA"/>
    <property type="match status" value="1"/>
</dbReference>
<comment type="caution">
    <text evidence="5">The sequence shown here is derived from an EMBL/GenBank/DDBJ whole genome shotgun (WGS) entry which is preliminary data.</text>
</comment>
<dbReference type="Gene3D" id="1.10.10.10">
    <property type="entry name" value="Winged helix-like DNA-binding domain superfamily/Winged helix DNA-binding domain"/>
    <property type="match status" value="1"/>
</dbReference>
<dbReference type="CDD" id="cd07377">
    <property type="entry name" value="WHTH_GntR"/>
    <property type="match status" value="1"/>
</dbReference>
<dbReference type="Proteomes" id="UP001596044">
    <property type="component" value="Unassembled WGS sequence"/>
</dbReference>
<sequence>MSEGKQGTSLYFIVKEKLLALIKSGTYKIGDQLPTELELCQEYDVSRTTIRLALQQLEFEGFIQKVQGKGTFVSKPRIRETITRTIRTFVEQMKDLGLSYQSQVLELILIPADYSLAETLHIEENDPVVKLVRVRNADAEPLQYVTSYLPWRVAPGLVNDDISGSLFDLLRTKYKVNICRSVESIEPILITEHISQYLEVPVGSPAFSVESLTYSDEGQPIEFSCGIVRGDRFKFTMERFENK</sequence>
<proteinExistence type="predicted"/>
<dbReference type="SMART" id="SM00345">
    <property type="entry name" value="HTH_GNTR"/>
    <property type="match status" value="1"/>
</dbReference>
<dbReference type="PRINTS" id="PR00035">
    <property type="entry name" value="HTHGNTR"/>
</dbReference>
<reference evidence="6" key="1">
    <citation type="journal article" date="2019" name="Int. J. Syst. Evol. Microbiol.">
        <title>The Global Catalogue of Microorganisms (GCM) 10K type strain sequencing project: providing services to taxonomists for standard genome sequencing and annotation.</title>
        <authorList>
            <consortium name="The Broad Institute Genomics Platform"/>
            <consortium name="The Broad Institute Genome Sequencing Center for Infectious Disease"/>
            <person name="Wu L."/>
            <person name="Ma J."/>
        </authorList>
    </citation>
    <scope>NUCLEOTIDE SEQUENCE [LARGE SCALE GENOMIC DNA]</scope>
    <source>
        <strain evidence="6">KACC 11904</strain>
    </source>
</reference>
<dbReference type="EMBL" id="JBHSMJ010000009">
    <property type="protein sequence ID" value="MFC5448530.1"/>
    <property type="molecule type" value="Genomic_DNA"/>
</dbReference>
<keyword evidence="3" id="KW-0804">Transcription</keyword>
<organism evidence="5 6">
    <name type="scientific">Paenibacillus aestuarii</name>
    <dbReference type="NCBI Taxonomy" id="516965"/>
    <lineage>
        <taxon>Bacteria</taxon>
        <taxon>Bacillati</taxon>
        <taxon>Bacillota</taxon>
        <taxon>Bacilli</taxon>
        <taxon>Bacillales</taxon>
        <taxon>Paenibacillaceae</taxon>
        <taxon>Paenibacillus</taxon>
    </lineage>
</organism>
<protein>
    <submittedName>
        <fullName evidence="5">GntR family transcriptional regulator</fullName>
    </submittedName>
</protein>
<gene>
    <name evidence="5" type="ORF">ACFPOG_09665</name>
</gene>
<dbReference type="InterPro" id="IPR028978">
    <property type="entry name" value="Chorismate_lyase_/UTRA_dom_sf"/>
</dbReference>
<feature type="domain" description="HTH gntR-type" evidence="4">
    <location>
        <begin position="8"/>
        <end position="76"/>
    </location>
</feature>
<dbReference type="PANTHER" id="PTHR44846:SF1">
    <property type="entry name" value="MANNOSYL-D-GLYCERATE TRANSPORT_METABOLISM SYSTEM REPRESSOR MNGR-RELATED"/>
    <property type="match status" value="1"/>
</dbReference>
<dbReference type="SUPFAM" id="SSF46785">
    <property type="entry name" value="Winged helix' DNA-binding domain"/>
    <property type="match status" value="1"/>
</dbReference>
<dbReference type="InterPro" id="IPR036388">
    <property type="entry name" value="WH-like_DNA-bd_sf"/>
</dbReference>
<dbReference type="InterPro" id="IPR011663">
    <property type="entry name" value="UTRA"/>
</dbReference>
<accession>A0ABW0K5A9</accession>
<keyword evidence="6" id="KW-1185">Reference proteome</keyword>
<dbReference type="SMART" id="SM00866">
    <property type="entry name" value="UTRA"/>
    <property type="match status" value="1"/>
</dbReference>
<dbReference type="InterPro" id="IPR000524">
    <property type="entry name" value="Tscrpt_reg_HTH_GntR"/>
</dbReference>
<evidence type="ECO:0000256" key="3">
    <source>
        <dbReference type="ARBA" id="ARBA00023163"/>
    </source>
</evidence>
<dbReference type="RefSeq" id="WP_270878199.1">
    <property type="nucleotide sequence ID" value="NZ_JAQFVF010000018.1"/>
</dbReference>
<dbReference type="SUPFAM" id="SSF64288">
    <property type="entry name" value="Chorismate lyase-like"/>
    <property type="match status" value="1"/>
</dbReference>
<dbReference type="PANTHER" id="PTHR44846">
    <property type="entry name" value="MANNOSYL-D-GLYCERATE TRANSPORT/METABOLISM SYSTEM REPRESSOR MNGR-RELATED"/>
    <property type="match status" value="1"/>
</dbReference>
<evidence type="ECO:0000256" key="1">
    <source>
        <dbReference type="ARBA" id="ARBA00023015"/>
    </source>
</evidence>
<dbReference type="Gene3D" id="3.40.1410.10">
    <property type="entry name" value="Chorismate lyase-like"/>
    <property type="match status" value="1"/>
</dbReference>
<keyword evidence="1" id="KW-0805">Transcription regulation</keyword>
<name>A0ABW0K5A9_9BACL</name>
<dbReference type="InterPro" id="IPR050679">
    <property type="entry name" value="Bact_HTH_transcr_reg"/>
</dbReference>